<reference evidence="5" key="1">
    <citation type="submission" date="2018-01" db="EMBL/GenBank/DDBJ databases">
        <title>Rubneribacter badeniensis gen. nov., sp. nov., and Colonibacter rubneri, gen. nov., sp. nov., WGS of new members of the Eggerthellaceae.</title>
        <authorList>
            <person name="Danylec N."/>
            <person name="Stoll D.A."/>
            <person name="Doetsch A."/>
            <person name="Kulling S.E."/>
            <person name="Huch M."/>
        </authorList>
    </citation>
    <scope>NUCLEOTIDE SEQUENCE [LARGE SCALE GENOMIC DNA]</scope>
    <source>
        <strain evidence="5">ResAG-96</strain>
    </source>
</reference>
<dbReference type="OrthoDB" id="9790710at2"/>
<name>A0A2K2UDT3_9ACTN</name>
<dbReference type="PANTHER" id="PTHR45947:SF3">
    <property type="entry name" value="SULFOQUINOVOSYL TRANSFERASE SQD2"/>
    <property type="match status" value="1"/>
</dbReference>
<dbReference type="Pfam" id="PF13439">
    <property type="entry name" value="Glyco_transf_4"/>
    <property type="match status" value="1"/>
</dbReference>
<dbReference type="CDD" id="cd03801">
    <property type="entry name" value="GT4_PimA-like"/>
    <property type="match status" value="1"/>
</dbReference>
<dbReference type="InterPro" id="IPR050194">
    <property type="entry name" value="Glycosyltransferase_grp1"/>
</dbReference>
<evidence type="ECO:0000256" key="1">
    <source>
        <dbReference type="ARBA" id="ARBA00022676"/>
    </source>
</evidence>
<evidence type="ECO:0000313" key="5">
    <source>
        <dbReference type="Proteomes" id="UP000236197"/>
    </source>
</evidence>
<dbReference type="RefSeq" id="WP_103264473.1">
    <property type="nucleotide sequence ID" value="NZ_CABMLE010000002.1"/>
</dbReference>
<comment type="caution">
    <text evidence="4">The sequence shown here is derived from an EMBL/GenBank/DDBJ whole genome shotgun (WGS) entry which is preliminary data.</text>
</comment>
<dbReference type="SUPFAM" id="SSF53756">
    <property type="entry name" value="UDP-Glycosyltransferase/glycogen phosphorylase"/>
    <property type="match status" value="1"/>
</dbReference>
<keyword evidence="1" id="KW-0328">Glycosyltransferase</keyword>
<gene>
    <name evidence="4" type="ORF">C2L71_03670</name>
</gene>
<dbReference type="Gene3D" id="3.40.50.2000">
    <property type="entry name" value="Glycogen Phosphorylase B"/>
    <property type="match status" value="2"/>
</dbReference>
<dbReference type="InterPro" id="IPR028098">
    <property type="entry name" value="Glyco_trans_4-like_N"/>
</dbReference>
<keyword evidence="2 4" id="KW-0808">Transferase</keyword>
<evidence type="ECO:0000259" key="3">
    <source>
        <dbReference type="Pfam" id="PF13439"/>
    </source>
</evidence>
<feature type="domain" description="Glycosyltransferase subfamily 4-like N-terminal" evidence="3">
    <location>
        <begin position="15"/>
        <end position="197"/>
    </location>
</feature>
<proteinExistence type="predicted"/>
<dbReference type="GO" id="GO:1901137">
    <property type="term" value="P:carbohydrate derivative biosynthetic process"/>
    <property type="evidence" value="ECO:0007669"/>
    <property type="project" value="UniProtKB-ARBA"/>
</dbReference>
<dbReference type="Proteomes" id="UP000236197">
    <property type="component" value="Unassembled WGS sequence"/>
</dbReference>
<accession>A0A2K2UDT3</accession>
<dbReference type="GO" id="GO:0016757">
    <property type="term" value="F:glycosyltransferase activity"/>
    <property type="evidence" value="ECO:0007669"/>
    <property type="project" value="UniProtKB-KW"/>
</dbReference>
<protein>
    <submittedName>
        <fullName evidence="4">Glycosyl transferase family 1</fullName>
    </submittedName>
</protein>
<sequence length="419" mass="45674">MRLLHITAQKPDSTGSGVYLAELAGACARLGCVQAIVAGIGPDDDPVVPDGAAFFPVRFETGELPFPVCGMSDEMPYKATRYRDLSPAMVASFDAAFARAVRAAVDELRPDAVVCHHLYLVTSLVRTLLPDVPVVAVCHSTDVRQMRQHGLARDRIAHAVRALDAVFALHEAQKRDIVEVYGVDEERIRVVGTGYNHAVFRTDDEVHNDLGPRSAVSAGAEELPAQARRAANLVYAGKIWRKKGVSSLIAALAELSVEPDGLVLRLAGGHTNEDEYRRMLAQAEQSRYRIEFLGKLAQSDLAQEYRRADVFVLPSFFEGLPLVVVEALACGCTAVVTDLPGIRPWIEAQAPDAPVIFVEPPRIVNADEPVAEDLPAFERRLAKAIESALRVPPRRCDLAHLSWDALAARVLDVCADLVR</sequence>
<evidence type="ECO:0000313" key="4">
    <source>
        <dbReference type="EMBL" id="PNV68412.1"/>
    </source>
</evidence>
<dbReference type="EMBL" id="PPEK01000002">
    <property type="protein sequence ID" value="PNV68412.1"/>
    <property type="molecule type" value="Genomic_DNA"/>
</dbReference>
<dbReference type="Pfam" id="PF13692">
    <property type="entry name" value="Glyco_trans_1_4"/>
    <property type="match status" value="1"/>
</dbReference>
<dbReference type="PANTHER" id="PTHR45947">
    <property type="entry name" value="SULFOQUINOVOSYL TRANSFERASE SQD2"/>
    <property type="match status" value="1"/>
</dbReference>
<keyword evidence="5" id="KW-1185">Reference proteome</keyword>
<evidence type="ECO:0000256" key="2">
    <source>
        <dbReference type="ARBA" id="ARBA00022679"/>
    </source>
</evidence>
<organism evidence="4 5">
    <name type="scientific">Enteroscipio rubneri</name>
    <dbReference type="NCBI Taxonomy" id="2070686"/>
    <lineage>
        <taxon>Bacteria</taxon>
        <taxon>Bacillati</taxon>
        <taxon>Actinomycetota</taxon>
        <taxon>Coriobacteriia</taxon>
        <taxon>Eggerthellales</taxon>
        <taxon>Eggerthellaceae</taxon>
        <taxon>Enteroscipio</taxon>
    </lineage>
</organism>
<dbReference type="AlphaFoldDB" id="A0A2K2UDT3"/>